<dbReference type="AlphaFoldDB" id="A0A2P5YBM5"/>
<gene>
    <name evidence="1" type="ORF">GOBAR_AA07658</name>
</gene>
<evidence type="ECO:0000313" key="1">
    <source>
        <dbReference type="EMBL" id="PPS12979.1"/>
    </source>
</evidence>
<evidence type="ECO:0000313" key="2">
    <source>
        <dbReference type="Proteomes" id="UP000239757"/>
    </source>
</evidence>
<accession>A0A2P5YBM5</accession>
<proteinExistence type="predicted"/>
<reference evidence="1 2" key="1">
    <citation type="submission" date="2015-01" db="EMBL/GenBank/DDBJ databases">
        <title>Genome of allotetraploid Gossypium barbadense reveals genomic plasticity and fiber elongation in cotton evolution.</title>
        <authorList>
            <person name="Chen X."/>
            <person name="Liu X."/>
            <person name="Zhao B."/>
            <person name="Zheng H."/>
            <person name="Hu Y."/>
            <person name="Lu G."/>
            <person name="Yang C."/>
            <person name="Chen J."/>
            <person name="Shan C."/>
            <person name="Zhang L."/>
            <person name="Zhou Y."/>
            <person name="Wang L."/>
            <person name="Guo W."/>
            <person name="Bai Y."/>
            <person name="Ruan J."/>
            <person name="Shangguan X."/>
            <person name="Mao Y."/>
            <person name="Jiang J."/>
            <person name="Zhu Y."/>
            <person name="Lei J."/>
            <person name="Kang H."/>
            <person name="Chen S."/>
            <person name="He X."/>
            <person name="Wang R."/>
            <person name="Wang Y."/>
            <person name="Chen J."/>
            <person name="Wang L."/>
            <person name="Yu S."/>
            <person name="Wang B."/>
            <person name="Wei J."/>
            <person name="Song S."/>
            <person name="Lu X."/>
            <person name="Gao Z."/>
            <person name="Gu W."/>
            <person name="Deng X."/>
            <person name="Ma D."/>
            <person name="Wang S."/>
            <person name="Liang W."/>
            <person name="Fang L."/>
            <person name="Cai C."/>
            <person name="Zhu X."/>
            <person name="Zhou B."/>
            <person name="Zhang Y."/>
            <person name="Chen Z."/>
            <person name="Xu S."/>
            <person name="Zhu R."/>
            <person name="Wang S."/>
            <person name="Zhang T."/>
            <person name="Zhao G."/>
        </authorList>
    </citation>
    <scope>NUCLEOTIDE SEQUENCE [LARGE SCALE GENOMIC DNA]</scope>
    <source>
        <strain evidence="2">cv. Xinhai21</strain>
        <tissue evidence="1">Leaf</tissue>
    </source>
</reference>
<sequence length="89" mass="9550">MSKSAGIEQGRNLGSLGDTGARRIFIEFDSAASVEMILKGVAVFHPHLVSWNPFEGHCSKSGAGSCIKFHVREILLLIGLLDLTGELLV</sequence>
<organism evidence="1 2">
    <name type="scientific">Gossypium barbadense</name>
    <name type="common">Sea Island cotton</name>
    <name type="synonym">Hibiscus barbadensis</name>
    <dbReference type="NCBI Taxonomy" id="3634"/>
    <lineage>
        <taxon>Eukaryota</taxon>
        <taxon>Viridiplantae</taxon>
        <taxon>Streptophyta</taxon>
        <taxon>Embryophyta</taxon>
        <taxon>Tracheophyta</taxon>
        <taxon>Spermatophyta</taxon>
        <taxon>Magnoliopsida</taxon>
        <taxon>eudicotyledons</taxon>
        <taxon>Gunneridae</taxon>
        <taxon>Pentapetalae</taxon>
        <taxon>rosids</taxon>
        <taxon>malvids</taxon>
        <taxon>Malvales</taxon>
        <taxon>Malvaceae</taxon>
        <taxon>Malvoideae</taxon>
        <taxon>Gossypium</taxon>
    </lineage>
</organism>
<dbReference type="Proteomes" id="UP000239757">
    <property type="component" value="Unassembled WGS sequence"/>
</dbReference>
<dbReference type="EMBL" id="KZ663404">
    <property type="protein sequence ID" value="PPS12979.1"/>
    <property type="molecule type" value="Genomic_DNA"/>
</dbReference>
<protein>
    <submittedName>
        <fullName evidence="1">Uncharacterized protein</fullName>
    </submittedName>
</protein>
<name>A0A2P5YBM5_GOSBA</name>